<feature type="compositionally biased region" description="Low complexity" evidence="9">
    <location>
        <begin position="281"/>
        <end position="298"/>
    </location>
</feature>
<comment type="cofactor">
    <cofactor evidence="1">
        <name>Ca(2+)</name>
        <dbReference type="ChEBI" id="CHEBI:29108"/>
    </cofactor>
</comment>
<gene>
    <name evidence="16" type="ORF">Rsub_08609</name>
</gene>
<dbReference type="Pfam" id="PF18404">
    <property type="entry name" value="Glyco_transf_24"/>
    <property type="match status" value="1"/>
</dbReference>
<dbReference type="Pfam" id="PF18403">
    <property type="entry name" value="Thioredoxin_15"/>
    <property type="match status" value="1"/>
</dbReference>
<dbReference type="InParanoid" id="A0A2V0PEM2"/>
<organism evidence="16 17">
    <name type="scientific">Raphidocelis subcapitata</name>
    <dbReference type="NCBI Taxonomy" id="307507"/>
    <lineage>
        <taxon>Eukaryota</taxon>
        <taxon>Viridiplantae</taxon>
        <taxon>Chlorophyta</taxon>
        <taxon>core chlorophytes</taxon>
        <taxon>Chlorophyceae</taxon>
        <taxon>CS clade</taxon>
        <taxon>Sphaeropleales</taxon>
        <taxon>Selenastraceae</taxon>
        <taxon>Raphidocelis</taxon>
    </lineage>
</organism>
<dbReference type="GO" id="GO:0036503">
    <property type="term" value="P:ERAD pathway"/>
    <property type="evidence" value="ECO:0007669"/>
    <property type="project" value="TreeGrafter"/>
</dbReference>
<feature type="chain" id="PRO_5016020584" evidence="10">
    <location>
        <begin position="25"/>
        <end position="1731"/>
    </location>
</feature>
<protein>
    <submittedName>
        <fullName evidence="16">UDP-glucose:glyco glucosyltransferase</fullName>
    </submittedName>
</protein>
<feature type="compositionally biased region" description="Low complexity" evidence="9">
    <location>
        <begin position="1682"/>
        <end position="1707"/>
    </location>
</feature>
<keyword evidence="8" id="KW-0325">Glycoprotein</keyword>
<feature type="domain" description="UGGT thioredoxin-like" evidence="11">
    <location>
        <begin position="40"/>
        <end position="231"/>
    </location>
</feature>
<feature type="region of interest" description="Disordered" evidence="9">
    <location>
        <begin position="1682"/>
        <end position="1731"/>
    </location>
</feature>
<evidence type="ECO:0000259" key="12">
    <source>
        <dbReference type="Pfam" id="PF18401"/>
    </source>
</evidence>
<dbReference type="Pfam" id="PF18401">
    <property type="entry name" value="Thioredoxin_13"/>
    <property type="match status" value="1"/>
</dbReference>
<dbReference type="PANTHER" id="PTHR11226:SF0">
    <property type="entry name" value="UDP-GLUCOSE:GLYCOPROTEIN GLUCOSYLTRANSFERASE"/>
    <property type="match status" value="1"/>
</dbReference>
<feature type="domain" description="UGGT thioredoxin-like" evidence="12">
    <location>
        <begin position="343"/>
        <end position="463"/>
    </location>
</feature>
<comment type="pathway">
    <text evidence="3">Protein modification; protein glycosylation.</text>
</comment>
<comment type="caution">
    <text evidence="16">The sequence shown here is derived from an EMBL/GenBank/DDBJ whole genome shotgun (WGS) entry which is preliminary data.</text>
</comment>
<dbReference type="InterPro" id="IPR009448">
    <property type="entry name" value="UDP-g_GGtrans"/>
</dbReference>
<evidence type="ECO:0000256" key="8">
    <source>
        <dbReference type="ARBA" id="ARBA00023180"/>
    </source>
</evidence>
<dbReference type="Proteomes" id="UP000247498">
    <property type="component" value="Unassembled WGS sequence"/>
</dbReference>
<dbReference type="UniPathway" id="UPA00378"/>
<feature type="signal peptide" evidence="10">
    <location>
        <begin position="1"/>
        <end position="24"/>
    </location>
</feature>
<dbReference type="GO" id="GO:0003980">
    <property type="term" value="F:UDP-glucose:glycoprotein glucosyltransferase activity"/>
    <property type="evidence" value="ECO:0007669"/>
    <property type="project" value="InterPro"/>
</dbReference>
<comment type="similarity">
    <text evidence="4">Belongs to the glycosyltransferase 8 family.</text>
</comment>
<evidence type="ECO:0000256" key="10">
    <source>
        <dbReference type="SAM" id="SignalP"/>
    </source>
</evidence>
<feature type="domain" description="UGGT thioredoxin-like" evidence="13">
    <location>
        <begin position="484"/>
        <end position="766"/>
    </location>
</feature>
<reference evidence="16 17" key="1">
    <citation type="journal article" date="2018" name="Sci. Rep.">
        <title>Raphidocelis subcapitata (=Pseudokirchneriella subcapitata) provides an insight into genome evolution and environmental adaptations in the Sphaeropleales.</title>
        <authorList>
            <person name="Suzuki S."/>
            <person name="Yamaguchi H."/>
            <person name="Nakajima N."/>
            <person name="Kawachi M."/>
        </authorList>
    </citation>
    <scope>NUCLEOTIDE SEQUENCE [LARGE SCALE GENOMIC DNA]</scope>
    <source>
        <strain evidence="16 17">NIES-35</strain>
    </source>
</reference>
<evidence type="ECO:0000256" key="9">
    <source>
        <dbReference type="SAM" id="MobiDB-lite"/>
    </source>
</evidence>
<comment type="subcellular location">
    <subcellularLocation>
        <location evidence="2">Endoplasmic reticulum lumen</location>
    </subcellularLocation>
</comment>
<evidence type="ECO:0000313" key="17">
    <source>
        <dbReference type="Proteomes" id="UP000247498"/>
    </source>
</evidence>
<dbReference type="PANTHER" id="PTHR11226">
    <property type="entry name" value="UDP-GLUCOSE GLYCOPROTEIN:GLUCOSYLTRANSFERASE"/>
    <property type="match status" value="1"/>
</dbReference>
<evidence type="ECO:0000256" key="3">
    <source>
        <dbReference type="ARBA" id="ARBA00004922"/>
    </source>
</evidence>
<dbReference type="Pfam" id="PF18400">
    <property type="entry name" value="Thioredoxin_12"/>
    <property type="match status" value="1"/>
</dbReference>
<evidence type="ECO:0000256" key="5">
    <source>
        <dbReference type="ARBA" id="ARBA00022679"/>
    </source>
</evidence>
<dbReference type="EMBL" id="BDRX01000068">
    <property type="protein sequence ID" value="GBF95627.1"/>
    <property type="molecule type" value="Genomic_DNA"/>
</dbReference>
<keyword evidence="17" id="KW-1185">Reference proteome</keyword>
<keyword evidence="6 10" id="KW-0732">Signal</keyword>
<feature type="domain" description="Glucosyltransferase 24 catalytic" evidence="15">
    <location>
        <begin position="1401"/>
        <end position="1666"/>
    </location>
</feature>
<feature type="domain" description="UDP-glucose:glycoprotein glucosyltransferase thioredoxin-like" evidence="14">
    <location>
        <begin position="817"/>
        <end position="1000"/>
    </location>
</feature>
<name>A0A2V0PEM2_9CHLO</name>
<dbReference type="InterPro" id="IPR040693">
    <property type="entry name" value="UGGT_TRXL_1"/>
</dbReference>
<accession>A0A2V0PEM2</accession>
<keyword evidence="5 16" id="KW-0808">Transferase</keyword>
<dbReference type="CDD" id="cd06432">
    <property type="entry name" value="GT8_HUGT1_C_like"/>
    <property type="match status" value="1"/>
</dbReference>
<evidence type="ECO:0000256" key="1">
    <source>
        <dbReference type="ARBA" id="ARBA00001913"/>
    </source>
</evidence>
<dbReference type="Pfam" id="PF06427">
    <property type="entry name" value="UDP-g_GGTase"/>
    <property type="match status" value="1"/>
</dbReference>
<evidence type="ECO:0000256" key="4">
    <source>
        <dbReference type="ARBA" id="ARBA00006351"/>
    </source>
</evidence>
<sequence length="1731" mass="182809">MIARAAILLLALGALFAAPLGVRAAQKGASITVRARWQGTPYLLEAAEFLADESPQTYWRFVEGLGELKREPSSPAECWRATLSQAGPLVLPPVAKLLPVALGLRQYSAKLELFRQLAAQLHPNATASSCCFADVEERLIPGDDLAALEAALKAAASAKPAAGAPSAVELHAFDHVYNPQQQGAPGAAHAVVYGPPGTRCFAHMHRIARDAATASAAAGARPIVYAHRPLLGEACRSGEAPDCLFVGAEEQLVLPGYGVEAVLKNMEYSAMDDKKQKEKAAAGQQPPGAASDAAAADGDGAGDGAPLGEVKGFRLDALAARRPELRQELLTFRDALMAGEDDEAIKVWDLADAGLQATSRISQSSDPLALLQEISQGFPSIVSSLTRQQVPPSLRTAVAANQRLVSPGANILMLNGMLVEVNNFELYAFLDRLRIELRMVGQLQQAGLKPQHALQVLEERSEDVSAAAASDLRLDLAPYSKLPWLNNPEKDKRGGGQVRGGIMALMQMYPGRLRPLAANAFSLLYAGDAVSPQGLAVGRILAGMHERRLPVRIAMLPLAPDAIHRAAAARAGVGAFADPPPWKEMSPQERFARALLTLRDTFGGPAALQFWEGLAKGAEQREPASSLKSLKAAFVAAWEGAAKGPLTKKGQVAAKKAAAVAWSDLESGSGYSSEAGMALADLSAFALRKGLAQADKSVLWVNGGLHVLPEGVSDWLELEREVTYIVAGEHQFLQEQIYFGRIGEGEPLLPSIMELSTTVRRWNPAVLGGGDDDGAEEGAKKIVVAEALASPDAAALTYLHPAVEEGQVVGKGTAWGESQVYPVTHWVVADLSSQRGRALAAAALDRLLSIDDDDEVADARAALLMAPAADAATPSLLDALVARGLRAYRAAGASAADGALLRLLRALLRSPDAAALAAEPLGGAAAGKRDLPALLLPLARAAGAVPDGAAAAAAASALGGVDAAALAEAAADVDALSRLARGPLGLEPGAAAVITNGRVILDWSPRGAAGGGEAGAGGAEGLTAEDFGLMQMYAQEMQPGAAIAAAVRAAAKPYLPPRNMSDAALLAASAIGAQIYPDSRFGSLQAKQISGILGSLKGKAVRAGAPQGPDTLLQLVAITNPLTREAQRMSQVLRFVSEVLGPAASIQLHLNPKLDLSDMPLKSFYRYALPEFPRDEDGSLGLPGAPSAYLPRLPPKRVLTLNLEVPEAWMVEATKSVYDLDNLRLADVPEAVAYAEYELEALMLTGSCTEALPGGRRGAPPRGLELRLGTKAEPRRVDTLVMSNMGYFQLKASPGLWQLSVAPGRSSDIFGIVPPASGGSAAAAALASSTATYIDSFSGHHISLRVRKRPGMEEEQLLPAADGADADADAAAGGGAKGKGKAGKKGKGKASPAAVPSNDVINVITVASGHMYERLQKIMFLSVIKNTKSRVKFWIIKNYMSPHHRRVVPEMAKAYGFDYEFITYKWPHWLHKQTDKQRIIWAYKILFLDVLFPLDTGRVIFVDSDQVVRTDLAQLMTMDMKGAALAYTPFCDNNKEMDEFRFWKGGFWANHLQGKPYHISALYVIDLPRFRQAAAGDNYRIIYENLSKDPNSLANLDQDLPNYAQHKIPIHSLPQEWLWCESWCGEATKAKAKTIDLCNNPRTKEPKLQAARRIIAEWPALDEEQANFTAAVDARYAQEQAAATGEDAAVAGAGAGEQGQAAAAAAGEQGGGGGGGGGDGDDDGGSDKTEL</sequence>
<feature type="compositionally biased region" description="Basic residues" evidence="9">
    <location>
        <begin position="1378"/>
        <end position="1388"/>
    </location>
</feature>
<evidence type="ECO:0000256" key="6">
    <source>
        <dbReference type="ARBA" id="ARBA00022729"/>
    </source>
</evidence>
<dbReference type="SUPFAM" id="SSF53448">
    <property type="entry name" value="Nucleotide-diphospho-sugar transferases"/>
    <property type="match status" value="1"/>
</dbReference>
<evidence type="ECO:0000259" key="13">
    <source>
        <dbReference type="Pfam" id="PF18402"/>
    </source>
</evidence>
<dbReference type="InterPro" id="IPR040694">
    <property type="entry name" value="UGGT_TRXL_2"/>
</dbReference>
<evidence type="ECO:0000259" key="15">
    <source>
        <dbReference type="Pfam" id="PF18404"/>
    </source>
</evidence>
<dbReference type="InterPro" id="IPR029044">
    <property type="entry name" value="Nucleotide-diphossugar_trans"/>
</dbReference>
<dbReference type="GO" id="GO:0005788">
    <property type="term" value="C:endoplasmic reticulum lumen"/>
    <property type="evidence" value="ECO:0007669"/>
    <property type="project" value="UniProtKB-SubCell"/>
</dbReference>
<evidence type="ECO:0000259" key="14">
    <source>
        <dbReference type="Pfam" id="PF18403"/>
    </source>
</evidence>
<feature type="compositionally biased region" description="Gly residues" evidence="9">
    <location>
        <begin position="1708"/>
        <end position="1718"/>
    </location>
</feature>
<evidence type="ECO:0000313" key="16">
    <source>
        <dbReference type="EMBL" id="GBF95627.1"/>
    </source>
</evidence>
<dbReference type="GO" id="GO:0051082">
    <property type="term" value="F:unfolded protein binding"/>
    <property type="evidence" value="ECO:0007669"/>
    <property type="project" value="TreeGrafter"/>
</dbReference>
<dbReference type="STRING" id="307507.A0A2V0PEM2"/>
<keyword evidence="7" id="KW-0256">Endoplasmic reticulum</keyword>
<dbReference type="Gene3D" id="3.90.550.10">
    <property type="entry name" value="Spore Coat Polysaccharide Biosynthesis Protein SpsA, Chain A"/>
    <property type="match status" value="1"/>
</dbReference>
<feature type="region of interest" description="Disordered" evidence="9">
    <location>
        <begin position="274"/>
        <end position="305"/>
    </location>
</feature>
<dbReference type="InterPro" id="IPR040692">
    <property type="entry name" value="UGGT_TRXL_3"/>
</dbReference>
<dbReference type="OrthoDB" id="27683at2759"/>
<dbReference type="Pfam" id="PF18402">
    <property type="entry name" value="Thioredoxin_14"/>
    <property type="match status" value="1"/>
</dbReference>
<dbReference type="GO" id="GO:0018279">
    <property type="term" value="P:protein N-linked glycosylation via asparagine"/>
    <property type="evidence" value="ECO:0007669"/>
    <property type="project" value="TreeGrafter"/>
</dbReference>
<evidence type="ECO:0000256" key="7">
    <source>
        <dbReference type="ARBA" id="ARBA00022824"/>
    </source>
</evidence>
<dbReference type="InterPro" id="IPR040497">
    <property type="entry name" value="Glyco_transf_24"/>
</dbReference>
<feature type="region of interest" description="Disordered" evidence="9">
    <location>
        <begin position="1363"/>
        <end position="1394"/>
    </location>
</feature>
<dbReference type="FunCoup" id="A0A2V0PEM2">
    <property type="interactions" value="2136"/>
</dbReference>
<evidence type="ECO:0000259" key="11">
    <source>
        <dbReference type="Pfam" id="PF18400"/>
    </source>
</evidence>
<dbReference type="InterPro" id="IPR040525">
    <property type="entry name" value="UGGT_TRXL_4"/>
</dbReference>
<evidence type="ECO:0000256" key="2">
    <source>
        <dbReference type="ARBA" id="ARBA00004319"/>
    </source>
</evidence>
<proteinExistence type="inferred from homology"/>